<sequence>MNIKPHIAEWQDEDRPFSQPLLPSDTLQIRVNDRRFPFLSYVIPHLSYNCAILRRLKCSYMNLPVKYAQGYWHMDQQLVERWLELQTGLIAVINILNDQCNLILPLHYETYPLPSTYGFQTRRIREKQIRTAAMHAKAAFGPLVATCSYIISKTSKFTEPHARWQQCLIDNGVHPQWVEELTRSPITDFSQDAHRVGVIITPACEFPEVLPRLLLANVPTWILWDNQNDYADVKAIIPYRPTPARARFYQVPHHRRRVLRALASCPEKPGSFS</sequence>
<dbReference type="AlphaFoldDB" id="A0A167SRR4"/>
<accession>A0A167SRR4</accession>
<name>A0A167SRR4_9AGAM</name>
<organism evidence="1 2">
    <name type="scientific">Athelia psychrophila</name>
    <dbReference type="NCBI Taxonomy" id="1759441"/>
    <lineage>
        <taxon>Eukaryota</taxon>
        <taxon>Fungi</taxon>
        <taxon>Dikarya</taxon>
        <taxon>Basidiomycota</taxon>
        <taxon>Agaricomycotina</taxon>
        <taxon>Agaricomycetes</taxon>
        <taxon>Agaricomycetidae</taxon>
        <taxon>Atheliales</taxon>
        <taxon>Atheliaceae</taxon>
        <taxon>Athelia</taxon>
    </lineage>
</organism>
<evidence type="ECO:0000313" key="1">
    <source>
        <dbReference type="EMBL" id="KZP02179.1"/>
    </source>
</evidence>
<keyword evidence="2" id="KW-1185">Reference proteome</keyword>
<gene>
    <name evidence="1" type="ORF">FIBSPDRAFT_970323</name>
</gene>
<dbReference type="EMBL" id="KV418864">
    <property type="protein sequence ID" value="KZP02179.1"/>
    <property type="molecule type" value="Genomic_DNA"/>
</dbReference>
<reference evidence="1 2" key="1">
    <citation type="journal article" date="2016" name="Mol. Biol. Evol.">
        <title>Comparative Genomics of Early-Diverging Mushroom-Forming Fungi Provides Insights into the Origins of Lignocellulose Decay Capabilities.</title>
        <authorList>
            <person name="Nagy L.G."/>
            <person name="Riley R."/>
            <person name="Tritt A."/>
            <person name="Adam C."/>
            <person name="Daum C."/>
            <person name="Floudas D."/>
            <person name="Sun H."/>
            <person name="Yadav J.S."/>
            <person name="Pangilinan J."/>
            <person name="Larsson K.H."/>
            <person name="Matsuura K."/>
            <person name="Barry K."/>
            <person name="Labutti K."/>
            <person name="Kuo R."/>
            <person name="Ohm R.A."/>
            <person name="Bhattacharya S.S."/>
            <person name="Shirouzu T."/>
            <person name="Yoshinaga Y."/>
            <person name="Martin F.M."/>
            <person name="Grigoriev I.V."/>
            <person name="Hibbett D.S."/>
        </authorList>
    </citation>
    <scope>NUCLEOTIDE SEQUENCE [LARGE SCALE GENOMIC DNA]</scope>
    <source>
        <strain evidence="1 2">CBS 109695</strain>
    </source>
</reference>
<protein>
    <submittedName>
        <fullName evidence="1">Uncharacterized protein</fullName>
    </submittedName>
</protein>
<evidence type="ECO:0000313" key="2">
    <source>
        <dbReference type="Proteomes" id="UP000076532"/>
    </source>
</evidence>
<proteinExistence type="predicted"/>
<dbReference type="Proteomes" id="UP000076532">
    <property type="component" value="Unassembled WGS sequence"/>
</dbReference>